<sequence>MFIFFSKRRRLLFKYLMLTDPFNGIKVEDLEKSERGNQLIEEFINKSKKLKKSKEVQFESFERAFITFESYPHRDNLKLLNTTGTVSQTGSSTTSPAINGFSPSSEASSTGTGSRQGGTQNGLPSLSLGQCFQAPMMMPDYDDLEKMLNMQSLDFPYFKGDPGHPFGNIISENILSGNGLLAADYDPDQHVHPDVEKAAMDNQVLLASVSPDVTALCFLLRKRIIEHR</sequence>
<evidence type="ECO:0000313" key="2">
    <source>
        <dbReference type="Proteomes" id="UP001165064"/>
    </source>
</evidence>
<reference evidence="1" key="1">
    <citation type="submission" date="2023-04" db="EMBL/GenBank/DDBJ databases">
        <title>Ambrosiozyma monospora NBRC 10751.</title>
        <authorList>
            <person name="Ichikawa N."/>
            <person name="Sato H."/>
            <person name="Tonouchi N."/>
        </authorList>
    </citation>
    <scope>NUCLEOTIDE SEQUENCE</scope>
    <source>
        <strain evidence="1">NBRC 10751</strain>
    </source>
</reference>
<name>A0ACB5TZ59_AMBMO</name>
<protein>
    <submittedName>
        <fullName evidence="1">Unnamed protein product</fullName>
    </submittedName>
</protein>
<organism evidence="1 2">
    <name type="scientific">Ambrosiozyma monospora</name>
    <name type="common">Yeast</name>
    <name type="synonym">Endomycopsis monosporus</name>
    <dbReference type="NCBI Taxonomy" id="43982"/>
    <lineage>
        <taxon>Eukaryota</taxon>
        <taxon>Fungi</taxon>
        <taxon>Dikarya</taxon>
        <taxon>Ascomycota</taxon>
        <taxon>Saccharomycotina</taxon>
        <taxon>Pichiomycetes</taxon>
        <taxon>Pichiales</taxon>
        <taxon>Pichiaceae</taxon>
        <taxon>Ambrosiozyma</taxon>
    </lineage>
</organism>
<dbReference type="EMBL" id="BSXS01009895">
    <property type="protein sequence ID" value="GME96822.1"/>
    <property type="molecule type" value="Genomic_DNA"/>
</dbReference>
<keyword evidence="2" id="KW-1185">Reference proteome</keyword>
<proteinExistence type="predicted"/>
<gene>
    <name evidence="1" type="ORF">Amon02_001009400</name>
</gene>
<comment type="caution">
    <text evidence="1">The sequence shown here is derived from an EMBL/GenBank/DDBJ whole genome shotgun (WGS) entry which is preliminary data.</text>
</comment>
<evidence type="ECO:0000313" key="1">
    <source>
        <dbReference type="EMBL" id="GME96822.1"/>
    </source>
</evidence>
<accession>A0ACB5TZ59</accession>
<dbReference type="Proteomes" id="UP001165064">
    <property type="component" value="Unassembled WGS sequence"/>
</dbReference>